<reference evidence="2" key="1">
    <citation type="submission" date="2011-05" db="EMBL/GenBank/DDBJ databases">
        <authorList>
            <person name="Richards S.R."/>
            <person name="Qu J."/>
            <person name="Jiang H."/>
            <person name="Jhangiani S.N."/>
            <person name="Agravi P."/>
            <person name="Goodspeed R."/>
            <person name="Gross S."/>
            <person name="Mandapat C."/>
            <person name="Jackson L."/>
            <person name="Mathew T."/>
            <person name="Pu L."/>
            <person name="Thornton R."/>
            <person name="Saada N."/>
            <person name="Wilczek-Boney K.B."/>
            <person name="Lee S."/>
            <person name="Kovar C."/>
            <person name="Wu Y."/>
            <person name="Scherer S.E."/>
            <person name="Worley K.C."/>
            <person name="Muzny D.M."/>
            <person name="Gibbs R."/>
        </authorList>
    </citation>
    <scope>NUCLEOTIDE SEQUENCE</scope>
    <source>
        <strain evidence="2">Brora</strain>
    </source>
</reference>
<dbReference type="EMBL" id="JH431307">
    <property type="status" value="NOT_ANNOTATED_CDS"/>
    <property type="molecule type" value="Genomic_DNA"/>
</dbReference>
<proteinExistence type="predicted"/>
<protein>
    <submittedName>
        <fullName evidence="1">Uncharacterized protein</fullName>
    </submittedName>
</protein>
<dbReference type="Proteomes" id="UP000014500">
    <property type="component" value="Unassembled WGS sequence"/>
</dbReference>
<sequence length="80" mass="9150">MQGNAKTQTVIAQDVFENQSSKSQTFGARPKESFNGMCKLREAEMKRKTEENDGKNGAWVILYFKHINKIVSFYIPSFSL</sequence>
<accession>T1IQG0</accession>
<name>T1IQG0_STRMM</name>
<evidence type="ECO:0000313" key="2">
    <source>
        <dbReference type="Proteomes" id="UP000014500"/>
    </source>
</evidence>
<dbReference type="HOGENOM" id="CLU_2592802_0_0_1"/>
<organism evidence="1 2">
    <name type="scientific">Strigamia maritima</name>
    <name type="common">European centipede</name>
    <name type="synonym">Geophilus maritimus</name>
    <dbReference type="NCBI Taxonomy" id="126957"/>
    <lineage>
        <taxon>Eukaryota</taxon>
        <taxon>Metazoa</taxon>
        <taxon>Ecdysozoa</taxon>
        <taxon>Arthropoda</taxon>
        <taxon>Myriapoda</taxon>
        <taxon>Chilopoda</taxon>
        <taxon>Pleurostigmophora</taxon>
        <taxon>Geophilomorpha</taxon>
        <taxon>Linotaeniidae</taxon>
        <taxon>Strigamia</taxon>
    </lineage>
</organism>
<dbReference type="EnsemblMetazoa" id="SMAR003274-RA">
    <property type="protein sequence ID" value="SMAR003274-PA"/>
    <property type="gene ID" value="SMAR003274"/>
</dbReference>
<evidence type="ECO:0000313" key="1">
    <source>
        <dbReference type="EnsemblMetazoa" id="SMAR003274-PA"/>
    </source>
</evidence>
<dbReference type="AlphaFoldDB" id="T1IQG0"/>
<reference evidence="1" key="2">
    <citation type="submission" date="2015-02" db="UniProtKB">
        <authorList>
            <consortium name="EnsemblMetazoa"/>
        </authorList>
    </citation>
    <scope>IDENTIFICATION</scope>
</reference>
<keyword evidence="2" id="KW-1185">Reference proteome</keyword>